<keyword evidence="2" id="KW-0472">Membrane</keyword>
<comment type="caution">
    <text evidence="3">The sequence shown here is derived from an EMBL/GenBank/DDBJ whole genome shotgun (WGS) entry which is preliminary data.</text>
</comment>
<evidence type="ECO:0000313" key="4">
    <source>
        <dbReference type="Proteomes" id="UP001465976"/>
    </source>
</evidence>
<sequence length="315" mass="35005">MGMDDRISRHRESKGSLGEAELVEEHYDAKEKQERERRSVPVSTEIVTSIFIETQTIPSSSSSPTATNSSIPASSQTPRFPQAIVLGAVIGSVVLIFLLALTLFCLCRRRRHRHRHQRARPAPLDSEILSDPITVEIPTAPARIVPFPLHVPFPEIQVPPPTRSRSRTLHSPISEEDAPSPTRTQTSDSRARHASTRRVRPVSTSFISFSSSSSSDRETADGELGYSNRKRDMPMRRARTVKHTDSGWRANRNCSERRYSSKAGSGSGEASRYSVGSSSGGTSRRNTTSRESESGYIRRTPETEVISLPPDYSYQ</sequence>
<proteinExistence type="predicted"/>
<feature type="region of interest" description="Disordered" evidence="1">
    <location>
        <begin position="57"/>
        <end position="77"/>
    </location>
</feature>
<feature type="compositionally biased region" description="Low complexity" evidence="1">
    <location>
        <begin position="261"/>
        <end position="286"/>
    </location>
</feature>
<dbReference type="Proteomes" id="UP001465976">
    <property type="component" value="Unassembled WGS sequence"/>
</dbReference>
<organism evidence="3 4">
    <name type="scientific">Marasmius crinis-equi</name>
    <dbReference type="NCBI Taxonomy" id="585013"/>
    <lineage>
        <taxon>Eukaryota</taxon>
        <taxon>Fungi</taxon>
        <taxon>Dikarya</taxon>
        <taxon>Basidiomycota</taxon>
        <taxon>Agaricomycotina</taxon>
        <taxon>Agaricomycetes</taxon>
        <taxon>Agaricomycetidae</taxon>
        <taxon>Agaricales</taxon>
        <taxon>Marasmiineae</taxon>
        <taxon>Marasmiaceae</taxon>
        <taxon>Marasmius</taxon>
    </lineage>
</organism>
<keyword evidence="2" id="KW-0812">Transmembrane</keyword>
<feature type="region of interest" description="Disordered" evidence="1">
    <location>
        <begin position="1"/>
        <end position="39"/>
    </location>
</feature>
<feature type="compositionally biased region" description="Low complexity" evidence="1">
    <location>
        <begin position="57"/>
        <end position="75"/>
    </location>
</feature>
<protein>
    <submittedName>
        <fullName evidence="3">Uncharacterized protein</fullName>
    </submittedName>
</protein>
<keyword evidence="4" id="KW-1185">Reference proteome</keyword>
<keyword evidence="2" id="KW-1133">Transmembrane helix</keyword>
<feature type="region of interest" description="Disordered" evidence="1">
    <location>
        <begin position="155"/>
        <end position="315"/>
    </location>
</feature>
<evidence type="ECO:0000313" key="3">
    <source>
        <dbReference type="EMBL" id="KAL0572449.1"/>
    </source>
</evidence>
<feature type="transmembrane region" description="Helical" evidence="2">
    <location>
        <begin position="83"/>
        <end position="107"/>
    </location>
</feature>
<evidence type="ECO:0000256" key="1">
    <source>
        <dbReference type="SAM" id="MobiDB-lite"/>
    </source>
</evidence>
<feature type="compositionally biased region" description="Low complexity" evidence="1">
    <location>
        <begin position="203"/>
        <end position="214"/>
    </location>
</feature>
<feature type="compositionally biased region" description="Basic and acidic residues" evidence="1">
    <location>
        <begin position="23"/>
        <end position="39"/>
    </location>
</feature>
<reference evidence="3 4" key="1">
    <citation type="submission" date="2024-02" db="EMBL/GenBank/DDBJ databases">
        <title>A draft genome for the cacao thread blight pathogen Marasmius crinis-equi.</title>
        <authorList>
            <person name="Cohen S.P."/>
            <person name="Baruah I.K."/>
            <person name="Amoako-Attah I."/>
            <person name="Bukari Y."/>
            <person name="Meinhardt L.W."/>
            <person name="Bailey B.A."/>
        </authorList>
    </citation>
    <scope>NUCLEOTIDE SEQUENCE [LARGE SCALE GENOMIC DNA]</scope>
    <source>
        <strain evidence="3 4">GH-76</strain>
    </source>
</reference>
<accession>A0ABR3FAX0</accession>
<gene>
    <name evidence="3" type="ORF">V5O48_009518</name>
</gene>
<evidence type="ECO:0000256" key="2">
    <source>
        <dbReference type="SAM" id="Phobius"/>
    </source>
</evidence>
<name>A0ABR3FAX0_9AGAR</name>
<dbReference type="EMBL" id="JBAHYK010000629">
    <property type="protein sequence ID" value="KAL0572449.1"/>
    <property type="molecule type" value="Genomic_DNA"/>
</dbReference>